<accession>A0ABZ0I5N1</accession>
<sequence>MNHPDWIKKTNDAEYMRRYNRLFFMHALSLLPLFVFVLVLWLEGGDVKPSAVYLSGASYLLGLLLLRGLWRRDVLSGMRREGMIDRGYRPPML</sequence>
<dbReference type="EMBL" id="CP136864">
    <property type="protein sequence ID" value="WOJ94465.1"/>
    <property type="molecule type" value="Genomic_DNA"/>
</dbReference>
<organism evidence="2 3">
    <name type="scientific">Congregibacter variabilis</name>
    <dbReference type="NCBI Taxonomy" id="3081200"/>
    <lineage>
        <taxon>Bacteria</taxon>
        <taxon>Pseudomonadati</taxon>
        <taxon>Pseudomonadota</taxon>
        <taxon>Gammaproteobacteria</taxon>
        <taxon>Cellvibrionales</taxon>
        <taxon>Halieaceae</taxon>
        <taxon>Congregibacter</taxon>
    </lineage>
</organism>
<evidence type="ECO:0000256" key="1">
    <source>
        <dbReference type="SAM" id="Phobius"/>
    </source>
</evidence>
<keyword evidence="3" id="KW-1185">Reference proteome</keyword>
<proteinExistence type="predicted"/>
<dbReference type="RefSeq" id="WP_407349101.1">
    <property type="nucleotide sequence ID" value="NZ_CP136864.1"/>
</dbReference>
<reference evidence="2 3" key="1">
    <citation type="submission" date="2023-10" db="EMBL/GenBank/DDBJ databases">
        <title>Two novel species belonging to the OM43/NOR5 clade.</title>
        <authorList>
            <person name="Park M."/>
        </authorList>
    </citation>
    <scope>NUCLEOTIDE SEQUENCE [LARGE SCALE GENOMIC DNA]</scope>
    <source>
        <strain evidence="2 3">IMCC43200</strain>
    </source>
</reference>
<name>A0ABZ0I5N1_9GAMM</name>
<feature type="transmembrane region" description="Helical" evidence="1">
    <location>
        <begin position="53"/>
        <end position="70"/>
    </location>
</feature>
<evidence type="ECO:0000313" key="2">
    <source>
        <dbReference type="EMBL" id="WOJ94465.1"/>
    </source>
</evidence>
<protein>
    <submittedName>
        <fullName evidence="2">Uncharacterized protein</fullName>
    </submittedName>
</protein>
<keyword evidence="1" id="KW-0812">Transmembrane</keyword>
<gene>
    <name evidence="2" type="ORF">R0135_04710</name>
</gene>
<evidence type="ECO:0000313" key="3">
    <source>
        <dbReference type="Proteomes" id="UP001626537"/>
    </source>
</evidence>
<keyword evidence="1" id="KW-0472">Membrane</keyword>
<dbReference type="Proteomes" id="UP001626537">
    <property type="component" value="Chromosome"/>
</dbReference>
<feature type="transmembrane region" description="Helical" evidence="1">
    <location>
        <begin position="21"/>
        <end position="41"/>
    </location>
</feature>
<keyword evidence="1" id="KW-1133">Transmembrane helix</keyword>